<comment type="caution">
    <text evidence="2">The sequence shown here is derived from an EMBL/GenBank/DDBJ whole genome shotgun (WGS) entry which is preliminary data.</text>
</comment>
<organism evidence="2 3">
    <name type="scientific">Mycena albidolilacea</name>
    <dbReference type="NCBI Taxonomy" id="1033008"/>
    <lineage>
        <taxon>Eukaryota</taxon>
        <taxon>Fungi</taxon>
        <taxon>Dikarya</taxon>
        <taxon>Basidiomycota</taxon>
        <taxon>Agaricomycotina</taxon>
        <taxon>Agaricomycetes</taxon>
        <taxon>Agaricomycetidae</taxon>
        <taxon>Agaricales</taxon>
        <taxon>Marasmiineae</taxon>
        <taxon>Mycenaceae</taxon>
        <taxon>Mycena</taxon>
    </lineage>
</organism>
<dbReference type="Proteomes" id="UP001218218">
    <property type="component" value="Unassembled WGS sequence"/>
</dbReference>
<feature type="region of interest" description="Disordered" evidence="1">
    <location>
        <begin position="279"/>
        <end position="312"/>
    </location>
</feature>
<keyword evidence="3" id="KW-1185">Reference proteome</keyword>
<gene>
    <name evidence="2" type="ORF">DFH08DRAFT_818693</name>
</gene>
<dbReference type="AlphaFoldDB" id="A0AAD7EFX2"/>
<protein>
    <submittedName>
        <fullName evidence="2">Uncharacterized protein</fullName>
    </submittedName>
</protein>
<proteinExistence type="predicted"/>
<dbReference type="EMBL" id="JARIHO010000051">
    <property type="protein sequence ID" value="KAJ7321322.1"/>
    <property type="molecule type" value="Genomic_DNA"/>
</dbReference>
<evidence type="ECO:0000313" key="2">
    <source>
        <dbReference type="EMBL" id="KAJ7321322.1"/>
    </source>
</evidence>
<name>A0AAD7EFX2_9AGAR</name>
<accession>A0AAD7EFX2</accession>
<evidence type="ECO:0000313" key="3">
    <source>
        <dbReference type="Proteomes" id="UP001218218"/>
    </source>
</evidence>
<reference evidence="2" key="1">
    <citation type="submission" date="2023-03" db="EMBL/GenBank/DDBJ databases">
        <title>Massive genome expansion in bonnet fungi (Mycena s.s.) driven by repeated elements and novel gene families across ecological guilds.</title>
        <authorList>
            <consortium name="Lawrence Berkeley National Laboratory"/>
            <person name="Harder C.B."/>
            <person name="Miyauchi S."/>
            <person name="Viragh M."/>
            <person name="Kuo A."/>
            <person name="Thoen E."/>
            <person name="Andreopoulos B."/>
            <person name="Lu D."/>
            <person name="Skrede I."/>
            <person name="Drula E."/>
            <person name="Henrissat B."/>
            <person name="Morin E."/>
            <person name="Kohler A."/>
            <person name="Barry K."/>
            <person name="LaButti K."/>
            <person name="Morin E."/>
            <person name="Salamov A."/>
            <person name="Lipzen A."/>
            <person name="Mereny Z."/>
            <person name="Hegedus B."/>
            <person name="Baldrian P."/>
            <person name="Stursova M."/>
            <person name="Weitz H."/>
            <person name="Taylor A."/>
            <person name="Grigoriev I.V."/>
            <person name="Nagy L.G."/>
            <person name="Martin F."/>
            <person name="Kauserud H."/>
        </authorList>
    </citation>
    <scope>NUCLEOTIDE SEQUENCE</scope>
    <source>
        <strain evidence="2">CBHHK002</strain>
    </source>
</reference>
<evidence type="ECO:0000256" key="1">
    <source>
        <dbReference type="SAM" id="MobiDB-lite"/>
    </source>
</evidence>
<sequence>MRTSPPESGDNNCQGAVVASSRFINSGLQDTAKVAVKSPTKKWHPPMVQRDPSLLPIASFDELSSSGDTFPSTACQLRIGEVGTIHILPELPNETNAMWLPAALVDFDLSRTGREYNFEWIPGIVWRVREPENLVFYRSLSQWEELEDVLPLNEDQLGTLHLPGCFRPVTEDADTPDEQLSQLLLLAVPKIAQILATDASNLVLQHFVAHFKETPWNVEASLSWMKSLVFYRRAMHSDSEAAASMPAIHIVHKGQPILFPSDLPQAELQKKRAFIGEDVFNEEPAPKRHRKYSPAPTPPGVRRSTCTRKAPL</sequence>